<proteinExistence type="predicted"/>
<accession>A0A8J3TGS3</accession>
<dbReference type="AlphaFoldDB" id="A0A8J3TGS3"/>
<dbReference type="Proteomes" id="UP000599074">
    <property type="component" value="Unassembled WGS sequence"/>
</dbReference>
<dbReference type="RefSeq" id="WP_168117961.1">
    <property type="nucleotide sequence ID" value="NZ_BOON01000068.1"/>
</dbReference>
<evidence type="ECO:0000313" key="2">
    <source>
        <dbReference type="Proteomes" id="UP000599074"/>
    </source>
</evidence>
<sequence length="106" mass="11344">MTGDWNGAWTAALDALEADVDRVEALIADDHRVRDLPPADPWSPPEGLGPLPLDLRPRADAILSRQIAATQALAIALVANRRQAEAASRIEAGDAPRRPAYLDCAV</sequence>
<keyword evidence="2" id="KW-1185">Reference proteome</keyword>
<reference evidence="1" key="1">
    <citation type="submission" date="2021-01" db="EMBL/GenBank/DDBJ databases">
        <title>Whole genome shotgun sequence of Planosporangium mesophilum NBRC 109066.</title>
        <authorList>
            <person name="Komaki H."/>
            <person name="Tamura T."/>
        </authorList>
    </citation>
    <scope>NUCLEOTIDE SEQUENCE</scope>
    <source>
        <strain evidence="1">NBRC 109066</strain>
    </source>
</reference>
<evidence type="ECO:0000313" key="1">
    <source>
        <dbReference type="EMBL" id="GII26173.1"/>
    </source>
</evidence>
<gene>
    <name evidence="1" type="ORF">Pme01_57700</name>
</gene>
<name>A0A8J3TGS3_9ACTN</name>
<comment type="caution">
    <text evidence="1">The sequence shown here is derived from an EMBL/GenBank/DDBJ whole genome shotgun (WGS) entry which is preliminary data.</text>
</comment>
<dbReference type="EMBL" id="BOON01000068">
    <property type="protein sequence ID" value="GII26173.1"/>
    <property type="molecule type" value="Genomic_DNA"/>
</dbReference>
<organism evidence="1 2">
    <name type="scientific">Planosporangium mesophilum</name>
    <dbReference type="NCBI Taxonomy" id="689768"/>
    <lineage>
        <taxon>Bacteria</taxon>
        <taxon>Bacillati</taxon>
        <taxon>Actinomycetota</taxon>
        <taxon>Actinomycetes</taxon>
        <taxon>Micromonosporales</taxon>
        <taxon>Micromonosporaceae</taxon>
        <taxon>Planosporangium</taxon>
    </lineage>
</organism>
<protein>
    <submittedName>
        <fullName evidence="1">Uncharacterized protein</fullName>
    </submittedName>
</protein>